<evidence type="ECO:0000256" key="1">
    <source>
        <dbReference type="SAM" id="MobiDB-lite"/>
    </source>
</evidence>
<evidence type="ECO:0000313" key="2">
    <source>
        <dbReference type="EMBL" id="MBW0584929.1"/>
    </source>
</evidence>
<evidence type="ECO:0000313" key="3">
    <source>
        <dbReference type="Proteomes" id="UP000765509"/>
    </source>
</evidence>
<sequence length="172" mass="21137">MDIQEEAENEHQFILTEEEFPWEGYKNWQPLRNDNLVEQNNNNPRNNYECANQHVKWLEDSSKPKNNKLERIKDESSKKKKKTKEETEYFWITQNKKICPSFQAYLARQYQISTQNEDWTENDDKNRNTNHEYLSNEEKWQDQYLNEERRNELTAKKAKFKKNLDNKLQHYL</sequence>
<gene>
    <name evidence="2" type="ORF">O181_124644</name>
</gene>
<protein>
    <submittedName>
        <fullName evidence="2">Uncharacterized protein</fullName>
    </submittedName>
</protein>
<keyword evidence="3" id="KW-1185">Reference proteome</keyword>
<dbReference type="Proteomes" id="UP000765509">
    <property type="component" value="Unassembled WGS sequence"/>
</dbReference>
<comment type="caution">
    <text evidence="2">The sequence shown here is derived from an EMBL/GenBank/DDBJ whole genome shotgun (WGS) entry which is preliminary data.</text>
</comment>
<reference evidence="2" key="1">
    <citation type="submission" date="2021-03" db="EMBL/GenBank/DDBJ databases">
        <title>Draft genome sequence of rust myrtle Austropuccinia psidii MF-1, a brazilian biotype.</title>
        <authorList>
            <person name="Quecine M.C."/>
            <person name="Pachon D.M.R."/>
            <person name="Bonatelli M.L."/>
            <person name="Correr F.H."/>
            <person name="Franceschini L.M."/>
            <person name="Leite T.F."/>
            <person name="Margarido G.R.A."/>
            <person name="Almeida C.A."/>
            <person name="Ferrarezi J.A."/>
            <person name="Labate C.A."/>
        </authorList>
    </citation>
    <scope>NUCLEOTIDE SEQUENCE</scope>
    <source>
        <strain evidence="2">MF-1</strain>
    </source>
</reference>
<accession>A0A9Q3Q4G7</accession>
<proteinExistence type="predicted"/>
<name>A0A9Q3Q4G7_9BASI</name>
<feature type="region of interest" description="Disordered" evidence="1">
    <location>
        <begin position="59"/>
        <end position="85"/>
    </location>
</feature>
<dbReference type="EMBL" id="AVOT02119462">
    <property type="protein sequence ID" value="MBW0584929.1"/>
    <property type="molecule type" value="Genomic_DNA"/>
</dbReference>
<dbReference type="AlphaFoldDB" id="A0A9Q3Q4G7"/>
<organism evidence="2 3">
    <name type="scientific">Austropuccinia psidii MF-1</name>
    <dbReference type="NCBI Taxonomy" id="1389203"/>
    <lineage>
        <taxon>Eukaryota</taxon>
        <taxon>Fungi</taxon>
        <taxon>Dikarya</taxon>
        <taxon>Basidiomycota</taxon>
        <taxon>Pucciniomycotina</taxon>
        <taxon>Pucciniomycetes</taxon>
        <taxon>Pucciniales</taxon>
        <taxon>Sphaerophragmiaceae</taxon>
        <taxon>Austropuccinia</taxon>
    </lineage>
</organism>